<dbReference type="AlphaFoldDB" id="A0A2R6C688"/>
<gene>
    <name evidence="1" type="ORF">B9Q04_16410</name>
</gene>
<dbReference type="EMBL" id="NEXF01000513">
    <property type="protein sequence ID" value="PSO06370.1"/>
    <property type="molecule type" value="Genomic_DNA"/>
</dbReference>
<reference evidence="1 2" key="1">
    <citation type="submission" date="2017-04" db="EMBL/GenBank/DDBJ databases">
        <title>Novel microbial lineages endemic to geothermal iron-oxide mats fill important gaps in the evolutionary history of Archaea.</title>
        <authorList>
            <person name="Jay Z.J."/>
            <person name="Beam J.P."/>
            <person name="Dlakic M."/>
            <person name="Rusch D.B."/>
            <person name="Kozubal M.A."/>
            <person name="Inskeep W.P."/>
        </authorList>
    </citation>
    <scope>NUCLEOTIDE SEQUENCE [LARGE SCALE GENOMIC DNA]</scope>
    <source>
        <strain evidence="1">BE_D</strain>
    </source>
</reference>
<organism evidence="1 2">
    <name type="scientific">Candidatus Marsarchaeota G2 archaeon BE_D</name>
    <dbReference type="NCBI Taxonomy" id="1978158"/>
    <lineage>
        <taxon>Archaea</taxon>
        <taxon>Candidatus Marsarchaeota</taxon>
        <taxon>Candidatus Marsarchaeota group 2</taxon>
    </lineage>
</organism>
<dbReference type="Proteomes" id="UP000242015">
    <property type="component" value="Unassembled WGS sequence"/>
</dbReference>
<protein>
    <submittedName>
        <fullName evidence="1">Uncharacterized protein</fullName>
    </submittedName>
</protein>
<proteinExistence type="predicted"/>
<evidence type="ECO:0000313" key="2">
    <source>
        <dbReference type="Proteomes" id="UP000242015"/>
    </source>
</evidence>
<sequence length="118" mass="13657">MSEKKETEEETLELPQESSEDYVSNLIHEIERQLPHNANYVTGIIVDEDRNVLILKNGKLYVGKDENNAKEIRKYAEGNNPAYLVNALYVLREMVPGYKELWSGELEKKAKKELNSIF</sequence>
<name>A0A2R6C688_9ARCH</name>
<comment type="caution">
    <text evidence="1">The sequence shown here is derived from an EMBL/GenBank/DDBJ whole genome shotgun (WGS) entry which is preliminary data.</text>
</comment>
<accession>A0A2R6C688</accession>
<evidence type="ECO:0000313" key="1">
    <source>
        <dbReference type="EMBL" id="PSO06370.1"/>
    </source>
</evidence>